<feature type="region of interest" description="Disordered" evidence="6">
    <location>
        <begin position="260"/>
        <end position="299"/>
    </location>
</feature>
<dbReference type="Proteomes" id="UP000271974">
    <property type="component" value="Unassembled WGS sequence"/>
</dbReference>
<dbReference type="PROSITE" id="PS00022">
    <property type="entry name" value="EGF_1"/>
    <property type="match status" value="1"/>
</dbReference>
<dbReference type="Pfam" id="PF00102">
    <property type="entry name" value="Y_phosphatase"/>
    <property type="match status" value="1"/>
</dbReference>
<comment type="similarity">
    <text evidence="1">Belongs to the protein-tyrosine phosphatase family.</text>
</comment>
<comment type="caution">
    <text evidence="10">The sequence shown here is derived from an EMBL/GenBank/DDBJ whole genome shotgun (WGS) entry which is preliminary data.</text>
</comment>
<dbReference type="SUPFAM" id="SSF52799">
    <property type="entry name" value="(Phosphotyrosine protein) phosphatases II"/>
    <property type="match status" value="1"/>
</dbReference>
<feature type="region of interest" description="Disordered" evidence="6">
    <location>
        <begin position="627"/>
        <end position="654"/>
    </location>
</feature>
<dbReference type="FunFam" id="3.90.190.10:FF:000102">
    <property type="entry name" value="Receptor-type tyrosine-protein phosphatase"/>
    <property type="match status" value="1"/>
</dbReference>
<dbReference type="SMART" id="SM00404">
    <property type="entry name" value="PTPc_motif"/>
    <property type="match status" value="1"/>
</dbReference>
<evidence type="ECO:0000256" key="5">
    <source>
        <dbReference type="ARBA" id="ARBA00051722"/>
    </source>
</evidence>
<feature type="non-terminal residue" evidence="10">
    <location>
        <position position="1"/>
    </location>
</feature>
<evidence type="ECO:0000256" key="7">
    <source>
        <dbReference type="SAM" id="Phobius"/>
    </source>
</evidence>
<evidence type="ECO:0000256" key="6">
    <source>
        <dbReference type="SAM" id="MobiDB-lite"/>
    </source>
</evidence>
<dbReference type="InterPro" id="IPR000242">
    <property type="entry name" value="PTP_cat"/>
</dbReference>
<gene>
    <name evidence="10" type="ORF">EGW08_002687</name>
</gene>
<keyword evidence="7" id="KW-1133">Transmembrane helix</keyword>
<dbReference type="OrthoDB" id="6158725at2759"/>
<keyword evidence="4" id="KW-0904">Protein phosphatase</keyword>
<dbReference type="InterPro" id="IPR029021">
    <property type="entry name" value="Prot-tyrosine_phosphatase-like"/>
</dbReference>
<evidence type="ECO:0000313" key="10">
    <source>
        <dbReference type="EMBL" id="RUS89569.1"/>
    </source>
</evidence>
<evidence type="ECO:0000313" key="11">
    <source>
        <dbReference type="Proteomes" id="UP000271974"/>
    </source>
</evidence>
<dbReference type="CDD" id="cd00055">
    <property type="entry name" value="EGF_Lam"/>
    <property type="match status" value="1"/>
</dbReference>
<feature type="non-terminal residue" evidence="10">
    <location>
        <position position="681"/>
    </location>
</feature>
<evidence type="ECO:0000259" key="9">
    <source>
        <dbReference type="PROSITE" id="PS50056"/>
    </source>
</evidence>
<dbReference type="GO" id="GO:0004725">
    <property type="term" value="F:protein tyrosine phosphatase activity"/>
    <property type="evidence" value="ECO:0007669"/>
    <property type="project" value="UniProtKB-EC"/>
</dbReference>
<dbReference type="EMBL" id="RQTK01000052">
    <property type="protein sequence ID" value="RUS89569.1"/>
    <property type="molecule type" value="Genomic_DNA"/>
</dbReference>
<dbReference type="InterPro" id="IPR016130">
    <property type="entry name" value="Tyr_Pase_AS"/>
</dbReference>
<dbReference type="EC" id="3.1.3.48" evidence="2"/>
<keyword evidence="7" id="KW-0472">Membrane</keyword>
<feature type="domain" description="Tyrosine specific protein phosphatases" evidence="9">
    <location>
        <begin position="498"/>
        <end position="567"/>
    </location>
</feature>
<dbReference type="GO" id="GO:0008045">
    <property type="term" value="P:motor neuron axon guidance"/>
    <property type="evidence" value="ECO:0007669"/>
    <property type="project" value="TreeGrafter"/>
</dbReference>
<dbReference type="InterPro" id="IPR000387">
    <property type="entry name" value="Tyr_Pase_dom"/>
</dbReference>
<dbReference type="PRINTS" id="PR00700">
    <property type="entry name" value="PRTYPHPHTASE"/>
</dbReference>
<proteinExistence type="inferred from homology"/>
<evidence type="ECO:0000256" key="3">
    <source>
        <dbReference type="ARBA" id="ARBA00022801"/>
    </source>
</evidence>
<dbReference type="Gene3D" id="3.90.190.10">
    <property type="entry name" value="Protein tyrosine phosphatase superfamily"/>
    <property type="match status" value="2"/>
</dbReference>
<feature type="domain" description="Tyrosine-protein phosphatase" evidence="8">
    <location>
        <begin position="324"/>
        <end position="576"/>
    </location>
</feature>
<dbReference type="Gene3D" id="2.170.300.10">
    <property type="entry name" value="Tie2 ligand-binding domain superfamily"/>
    <property type="match status" value="1"/>
</dbReference>
<dbReference type="SMART" id="SM00194">
    <property type="entry name" value="PTPc"/>
    <property type="match status" value="1"/>
</dbReference>
<dbReference type="PANTHER" id="PTHR19134:SF562">
    <property type="entry name" value="PROTEIN-TYROSINE-PHOSPHATASE"/>
    <property type="match status" value="1"/>
</dbReference>
<keyword evidence="3" id="KW-0378">Hydrolase</keyword>
<comment type="catalytic activity">
    <reaction evidence="5">
        <text>O-phospho-L-tyrosyl-[protein] + H2O = L-tyrosyl-[protein] + phosphate</text>
        <dbReference type="Rhea" id="RHEA:10684"/>
        <dbReference type="Rhea" id="RHEA-COMP:10136"/>
        <dbReference type="Rhea" id="RHEA-COMP:20101"/>
        <dbReference type="ChEBI" id="CHEBI:15377"/>
        <dbReference type="ChEBI" id="CHEBI:43474"/>
        <dbReference type="ChEBI" id="CHEBI:46858"/>
        <dbReference type="ChEBI" id="CHEBI:61978"/>
        <dbReference type="EC" id="3.1.3.48"/>
    </reaction>
</comment>
<accession>A0A433U6U5</accession>
<reference evidence="10 11" key="1">
    <citation type="submission" date="2019-01" db="EMBL/GenBank/DDBJ databases">
        <title>A draft genome assembly of the solar-powered sea slug Elysia chlorotica.</title>
        <authorList>
            <person name="Cai H."/>
            <person name="Li Q."/>
            <person name="Fang X."/>
            <person name="Li J."/>
            <person name="Curtis N.E."/>
            <person name="Altenburger A."/>
            <person name="Shibata T."/>
            <person name="Feng M."/>
            <person name="Maeda T."/>
            <person name="Schwartz J.A."/>
            <person name="Shigenobu S."/>
            <person name="Lundholm N."/>
            <person name="Nishiyama T."/>
            <person name="Yang H."/>
            <person name="Hasebe M."/>
            <person name="Li S."/>
            <person name="Pierce S.K."/>
            <person name="Wang J."/>
        </authorList>
    </citation>
    <scope>NUCLEOTIDE SEQUENCE [LARGE SCALE GENOMIC DNA]</scope>
    <source>
        <strain evidence="10">EC2010</strain>
        <tissue evidence="10">Whole organism of an adult</tissue>
    </source>
</reference>
<dbReference type="PROSITE" id="PS50055">
    <property type="entry name" value="TYR_PHOSPHATASE_PTP"/>
    <property type="match status" value="1"/>
</dbReference>
<dbReference type="STRING" id="188477.A0A433U6U5"/>
<dbReference type="InterPro" id="IPR050348">
    <property type="entry name" value="Protein-Tyr_Phosphatase"/>
</dbReference>
<evidence type="ECO:0000256" key="4">
    <source>
        <dbReference type="ARBA" id="ARBA00022912"/>
    </source>
</evidence>
<protein>
    <recommendedName>
        <fullName evidence="2">protein-tyrosine-phosphatase</fullName>
        <ecNumber evidence="2">3.1.3.48</ecNumber>
    </recommendedName>
</protein>
<keyword evidence="7" id="KW-0812">Transmembrane</keyword>
<dbReference type="InterPro" id="IPR003595">
    <property type="entry name" value="Tyr_Pase_cat"/>
</dbReference>
<dbReference type="AlphaFoldDB" id="A0A433U6U5"/>
<evidence type="ECO:0000256" key="1">
    <source>
        <dbReference type="ARBA" id="ARBA00009580"/>
    </source>
</evidence>
<dbReference type="InterPro" id="IPR002049">
    <property type="entry name" value="LE_dom"/>
</dbReference>
<evidence type="ECO:0000259" key="8">
    <source>
        <dbReference type="PROSITE" id="PS50055"/>
    </source>
</evidence>
<dbReference type="SMART" id="SM00181">
    <property type="entry name" value="EGF"/>
    <property type="match status" value="4"/>
</dbReference>
<dbReference type="PROSITE" id="PS00383">
    <property type="entry name" value="TYR_PHOSPHATASE_1"/>
    <property type="match status" value="1"/>
</dbReference>
<sequence>RCVSCPAGRYGNTCENSCSTNCGGPGKNCHRVSGACDLCPAGFKGTECDKVCDAGLYGQNCSVNCSDHCRGNHSLCDHVNGTCDQGCDPGYQGALCTQICAKGTWGLDCKEDCNAECLNKTCDHNTGHCDCEPGYQGLKCDKECNATTYGAGCLEMCSEDCEGQLCHHVTGHCDLCPVGRTGSSCETVMQQQVDGGGDDAPIGAVVGGVFAALVIIVVAAAAVILWRRRARKSNDKHLAENGEAAGSQYANIGARWERSRDYTSRTGSEAAAPPPALDASNSGFQDAGEDDEDNTYGNVLTGNTALPVETLKAYILKHSTDSHLKDEFSSIPMATSSSQAVGLAEDNAKKNRFKNIIPYDVSRVLLGADGSKDQSDYINASFVKGFTEEEIFIASQGPNDLMLDDFVRMIWEQKVTKIVMLTNLIEQGKKKCSMYWPSEGEEEYKEVTVGLLTTHVFAEYTIRHLKLSKSGEPFRDVTQFHFTAWPDKSVPESPWGLVDFHQRVMSVPGSGPVLVHCSAGVGRTGTFIGLCNLLREAEVTGKMDFRSTLWKLRQDRMHTIQTASQYAFLHKAALVGHTIAGTTIQVKDIPHKLESLDSVKGDSKNSHSFSQEFEAVVEVCAATVTQPGEAATKPEDSHSSPSDTNKEKNRLSNVLSNPAYRPVLMAEAHREDTYINAVFVP</sequence>
<evidence type="ECO:0000256" key="2">
    <source>
        <dbReference type="ARBA" id="ARBA00013064"/>
    </source>
</evidence>
<feature type="compositionally biased region" description="Basic and acidic residues" evidence="6">
    <location>
        <begin position="632"/>
        <end position="650"/>
    </location>
</feature>
<dbReference type="PANTHER" id="PTHR19134">
    <property type="entry name" value="RECEPTOR-TYPE TYROSINE-PROTEIN PHOSPHATASE"/>
    <property type="match status" value="1"/>
</dbReference>
<keyword evidence="11" id="KW-1185">Reference proteome</keyword>
<feature type="transmembrane region" description="Helical" evidence="7">
    <location>
        <begin position="202"/>
        <end position="226"/>
    </location>
</feature>
<organism evidence="10 11">
    <name type="scientific">Elysia chlorotica</name>
    <name type="common">Eastern emerald elysia</name>
    <name type="synonym">Sea slug</name>
    <dbReference type="NCBI Taxonomy" id="188477"/>
    <lineage>
        <taxon>Eukaryota</taxon>
        <taxon>Metazoa</taxon>
        <taxon>Spiralia</taxon>
        <taxon>Lophotrochozoa</taxon>
        <taxon>Mollusca</taxon>
        <taxon>Gastropoda</taxon>
        <taxon>Heterobranchia</taxon>
        <taxon>Euthyneura</taxon>
        <taxon>Panpulmonata</taxon>
        <taxon>Sacoglossa</taxon>
        <taxon>Placobranchoidea</taxon>
        <taxon>Plakobranchidae</taxon>
        <taxon>Elysia</taxon>
    </lineage>
</organism>
<dbReference type="PROSITE" id="PS50056">
    <property type="entry name" value="TYR_PHOSPHATASE_2"/>
    <property type="match status" value="1"/>
</dbReference>
<name>A0A433U6U5_ELYCH</name>
<dbReference type="InterPro" id="IPR000742">
    <property type="entry name" value="EGF"/>
</dbReference>